<organism evidence="1 2">
    <name type="scientific">Kutzneria albida DSM 43870</name>
    <dbReference type="NCBI Taxonomy" id="1449976"/>
    <lineage>
        <taxon>Bacteria</taxon>
        <taxon>Bacillati</taxon>
        <taxon>Actinomycetota</taxon>
        <taxon>Actinomycetes</taxon>
        <taxon>Pseudonocardiales</taxon>
        <taxon>Pseudonocardiaceae</taxon>
        <taxon>Kutzneria</taxon>
    </lineage>
</organism>
<dbReference type="Proteomes" id="UP000019225">
    <property type="component" value="Chromosome"/>
</dbReference>
<protein>
    <submittedName>
        <fullName evidence="1">Uncharacterized protein</fullName>
    </submittedName>
</protein>
<dbReference type="AlphaFoldDB" id="W5WCE0"/>
<reference evidence="1 2" key="1">
    <citation type="journal article" date="2014" name="BMC Genomics">
        <title>Complete genome sequence of producer of the glycopeptide antibiotic Aculeximycin Kutzneria albida DSM 43870T, a representative of minor genus of Pseudonocardiaceae.</title>
        <authorList>
            <person name="Rebets Y."/>
            <person name="Tokovenko B."/>
            <person name="Lushchyk I."/>
            <person name="Ruckert C."/>
            <person name="Zaburannyi N."/>
            <person name="Bechthold A."/>
            <person name="Kalinowski J."/>
            <person name="Luzhetskyy A."/>
        </authorList>
    </citation>
    <scope>NUCLEOTIDE SEQUENCE [LARGE SCALE GENOMIC DNA]</scope>
    <source>
        <strain evidence="1">DSM 43870</strain>
    </source>
</reference>
<dbReference type="EMBL" id="CP007155">
    <property type="protein sequence ID" value="AHH98828.1"/>
    <property type="molecule type" value="Genomic_DNA"/>
</dbReference>
<evidence type="ECO:0000313" key="1">
    <source>
        <dbReference type="EMBL" id="AHH98828.1"/>
    </source>
</evidence>
<dbReference type="HOGENOM" id="CLU_3344862_0_0_11"/>
<name>W5WCE0_9PSEU</name>
<sequence>MVEDWDHLLIVGVPGEAGVLMWSRPEQDSTPDGPCHC</sequence>
<gene>
    <name evidence="1" type="ORF">KALB_5466</name>
</gene>
<accession>W5WCE0</accession>
<dbReference type="KEGG" id="kal:KALB_5466"/>
<evidence type="ECO:0000313" key="2">
    <source>
        <dbReference type="Proteomes" id="UP000019225"/>
    </source>
</evidence>
<keyword evidence="2" id="KW-1185">Reference proteome</keyword>
<proteinExistence type="predicted"/>